<feature type="compositionally biased region" description="Basic and acidic residues" evidence="1">
    <location>
        <begin position="236"/>
        <end position="275"/>
    </location>
</feature>
<dbReference type="AlphaFoldDB" id="A0A7S4J066"/>
<feature type="compositionally biased region" description="Basic and acidic residues" evidence="1">
    <location>
        <begin position="203"/>
        <end position="216"/>
    </location>
</feature>
<dbReference type="GO" id="GO:0003677">
    <property type="term" value="F:DNA binding"/>
    <property type="evidence" value="ECO:0007669"/>
    <property type="project" value="InterPro"/>
</dbReference>
<feature type="region of interest" description="Disordered" evidence="1">
    <location>
        <begin position="147"/>
        <end position="313"/>
    </location>
</feature>
<dbReference type="InterPro" id="IPR017956">
    <property type="entry name" value="AT_hook_DNA-bd_motif"/>
</dbReference>
<evidence type="ECO:0000313" key="2">
    <source>
        <dbReference type="EMBL" id="CAE2245517.1"/>
    </source>
</evidence>
<sequence length="681" mass="76968">MKYVYQNKTASNIRIIYYSLPCYWWKHFQQDIRTYHIMPHPKPSSPEAEHPMKRKSDDNAEVHSSSSRTARSSKKIASSNRAKKKAIKDVSDDEADLIKSAETAVLDCLACRLEEKREAGKGGYPRGYSKQLVEILAPRHPWLTSRMLTAHLNKRKRQKRKKDEEDTKAADEERPRKRGRSSKKSADIKATETTPRKRGRPQMKSEDGKKAAEMTQRKRGRPPKSDKAESSSSKKASPEKVEGKTKGEGEDVAKGLLKDPPKEDESRSPKEHGESEAEECDKPRRRNAGGRPKGTGTKQRPRGSKILTAEEKYDKDRYKQARDYAALEYHKIRHTTESKRLKKGVLNSILQDAKKRFSLPEDYQIAHSTILGRVKRGVLIATGTKSPMERVEEELVRICNDRLKTMNRQLFAHEGTELANSLVKKYGMEEEIRKWKMRHSFVATEADGTTPIEEKACYMGKAYWNQFLKRNGHRLEVRKVGRVGPQTPMVKVEDQLVEMVNALQRPVRPSEGVRLALSLVEGTPLETELRDFKVRTLKNKSAENKKGELLGPGYWRAFIRRNKNSLPHLDGKMDEGAVVGANRGIPTESMDASNVIHNATTSTAAAESEAAVHIETPQNLEAEDPNVYNVAQAAPSPAVLAVEAYNLYAAPAASSITDDSASYVHNVQVHQWHNQMRSHMI</sequence>
<accession>A0A7S4J066</accession>
<gene>
    <name evidence="2" type="ORF">OAUR00152_LOCUS18527</name>
</gene>
<evidence type="ECO:0000256" key="1">
    <source>
        <dbReference type="SAM" id="MobiDB-lite"/>
    </source>
</evidence>
<reference evidence="2" key="1">
    <citation type="submission" date="2021-01" db="EMBL/GenBank/DDBJ databases">
        <authorList>
            <person name="Corre E."/>
            <person name="Pelletier E."/>
            <person name="Niang G."/>
            <person name="Scheremetjew M."/>
            <person name="Finn R."/>
            <person name="Kale V."/>
            <person name="Holt S."/>
            <person name="Cochrane G."/>
            <person name="Meng A."/>
            <person name="Brown T."/>
            <person name="Cohen L."/>
        </authorList>
    </citation>
    <scope>NUCLEOTIDE SEQUENCE</scope>
    <source>
        <strain evidence="2">Isolate 1302-5</strain>
    </source>
</reference>
<organism evidence="2">
    <name type="scientific">Odontella aurita</name>
    <dbReference type="NCBI Taxonomy" id="265563"/>
    <lineage>
        <taxon>Eukaryota</taxon>
        <taxon>Sar</taxon>
        <taxon>Stramenopiles</taxon>
        <taxon>Ochrophyta</taxon>
        <taxon>Bacillariophyta</taxon>
        <taxon>Mediophyceae</taxon>
        <taxon>Biddulphiophycidae</taxon>
        <taxon>Eupodiscales</taxon>
        <taxon>Odontellaceae</taxon>
        <taxon>Odontella</taxon>
    </lineage>
</organism>
<feature type="compositionally biased region" description="Low complexity" evidence="1">
    <location>
        <begin position="64"/>
        <end position="79"/>
    </location>
</feature>
<dbReference type="EMBL" id="HBKQ01027370">
    <property type="protein sequence ID" value="CAE2245517.1"/>
    <property type="molecule type" value="Transcribed_RNA"/>
</dbReference>
<name>A0A7S4J066_9STRA</name>
<feature type="region of interest" description="Disordered" evidence="1">
    <location>
        <begin position="39"/>
        <end position="94"/>
    </location>
</feature>
<feature type="compositionally biased region" description="Basic and acidic residues" evidence="1">
    <location>
        <begin position="47"/>
        <end position="61"/>
    </location>
</feature>
<protein>
    <submittedName>
        <fullName evidence="2">Uncharacterized protein</fullName>
    </submittedName>
</protein>
<dbReference type="SMART" id="SM00384">
    <property type="entry name" value="AT_hook"/>
    <property type="match status" value="3"/>
</dbReference>
<proteinExistence type="predicted"/>
<feature type="compositionally biased region" description="Basic and acidic residues" evidence="1">
    <location>
        <begin position="161"/>
        <end position="175"/>
    </location>
</feature>